<dbReference type="GO" id="GO:0043565">
    <property type="term" value="F:sequence-specific DNA binding"/>
    <property type="evidence" value="ECO:0007669"/>
    <property type="project" value="InterPro"/>
</dbReference>
<dbReference type="Gene3D" id="3.40.50.300">
    <property type="entry name" value="P-loop containing nucleotide triphosphate hydrolases"/>
    <property type="match status" value="1"/>
</dbReference>
<dbReference type="PROSITE" id="PS50045">
    <property type="entry name" value="SIGMA54_INTERACT_4"/>
    <property type="match status" value="1"/>
</dbReference>
<evidence type="ECO:0000256" key="3">
    <source>
        <dbReference type="ARBA" id="ARBA00023015"/>
    </source>
</evidence>
<dbReference type="InterPro" id="IPR002078">
    <property type="entry name" value="Sigma_54_int"/>
</dbReference>
<dbReference type="SMART" id="SM00382">
    <property type="entry name" value="AAA"/>
    <property type="match status" value="1"/>
</dbReference>
<keyword evidence="8" id="KW-1185">Reference proteome</keyword>
<dbReference type="InterPro" id="IPR002197">
    <property type="entry name" value="HTH_Fis"/>
</dbReference>
<dbReference type="InterPro" id="IPR003018">
    <property type="entry name" value="GAF"/>
</dbReference>
<dbReference type="InterPro" id="IPR025943">
    <property type="entry name" value="Sigma_54_int_dom_ATP-bd_2"/>
</dbReference>
<dbReference type="Pfam" id="PF25601">
    <property type="entry name" value="AAA_lid_14"/>
    <property type="match status" value="1"/>
</dbReference>
<keyword evidence="5" id="KW-0804">Transcription</keyword>
<dbReference type="KEGG" id="bayd:BSPP4475_03170"/>
<dbReference type="FunFam" id="3.40.50.300:FF:000006">
    <property type="entry name" value="DNA-binding transcriptional regulator NtrC"/>
    <property type="match status" value="1"/>
</dbReference>
<dbReference type="Proteomes" id="UP001189619">
    <property type="component" value="Chromosome"/>
</dbReference>
<protein>
    <submittedName>
        <fullName evidence="7">Sigma-54-dependent Fis family transcriptional regulator</fullName>
    </submittedName>
</protein>
<dbReference type="InterPro" id="IPR025662">
    <property type="entry name" value="Sigma_54_int_dom_ATP-bd_1"/>
</dbReference>
<dbReference type="Pfam" id="PF01590">
    <property type="entry name" value="GAF"/>
    <property type="match status" value="1"/>
</dbReference>
<dbReference type="PANTHER" id="PTHR32071:SF101">
    <property type="entry name" value="ACETOIN DEHYDROGENASE OPERON TRANSCRIPTIONAL ACTIVATOR ACOR"/>
    <property type="match status" value="1"/>
</dbReference>
<evidence type="ECO:0000313" key="7">
    <source>
        <dbReference type="EMBL" id="CAJ1001321.1"/>
    </source>
</evidence>
<dbReference type="Gene3D" id="1.10.10.60">
    <property type="entry name" value="Homeodomain-like"/>
    <property type="match status" value="1"/>
</dbReference>
<evidence type="ECO:0000256" key="1">
    <source>
        <dbReference type="ARBA" id="ARBA00022741"/>
    </source>
</evidence>
<evidence type="ECO:0000256" key="4">
    <source>
        <dbReference type="ARBA" id="ARBA00023125"/>
    </source>
</evidence>
<dbReference type="InterPro" id="IPR027417">
    <property type="entry name" value="P-loop_NTPase"/>
</dbReference>
<dbReference type="InterPro" id="IPR003593">
    <property type="entry name" value="AAA+_ATPase"/>
</dbReference>
<keyword evidence="1" id="KW-0547">Nucleotide-binding</keyword>
<dbReference type="SUPFAM" id="SSF52540">
    <property type="entry name" value="P-loop containing nucleoside triphosphate hydrolases"/>
    <property type="match status" value="1"/>
</dbReference>
<dbReference type="InterPro" id="IPR058031">
    <property type="entry name" value="AAA_lid_NorR"/>
</dbReference>
<dbReference type="PANTHER" id="PTHR32071">
    <property type="entry name" value="TRANSCRIPTIONAL REGULATORY PROTEIN"/>
    <property type="match status" value="1"/>
</dbReference>
<evidence type="ECO:0000256" key="2">
    <source>
        <dbReference type="ARBA" id="ARBA00022840"/>
    </source>
</evidence>
<dbReference type="GO" id="GO:0005524">
    <property type="term" value="F:ATP binding"/>
    <property type="evidence" value="ECO:0007669"/>
    <property type="project" value="UniProtKB-KW"/>
</dbReference>
<dbReference type="Pfam" id="PF00158">
    <property type="entry name" value="Sigma54_activat"/>
    <property type="match status" value="1"/>
</dbReference>
<dbReference type="RefSeq" id="WP_304415090.1">
    <property type="nucleotide sequence ID" value="NZ_OY569118.1"/>
</dbReference>
<dbReference type="GO" id="GO:0006355">
    <property type="term" value="P:regulation of DNA-templated transcription"/>
    <property type="evidence" value="ECO:0007669"/>
    <property type="project" value="InterPro"/>
</dbReference>
<dbReference type="Gene3D" id="3.30.450.40">
    <property type="match status" value="1"/>
</dbReference>
<sequence>MIEESVSLSMWKRFVQEGVLDSARLNKRISESWHRCKIGKVNPYEGKGRKVLKGEAWELQKEKNRRLLELTLPQISRLSPFIRDVGMIALVIDPEGYVLSMQGEQRTLQEAHAINFREGVRWTEDEVGTNAIGTALMAGEPIMVNGTEHYSVASHSWSCSAAPIRDGNGTLIGVVDVSAPLARSHPQMMATVSSLAFLIEQEWMKERQRDDLELMRLAVEEPDEEERLWVVCNQDQRVVYASRSVRQAMRGWAEAPREQVRESGFREGIQIPLYSLRHGGLIGYRIELLRSESRVHLHGTGRAVSGLLQQATDSAISGFQQQATGRAVSRVRFRGEAGTSRAFQFTLREVERIAPSDGTVVIYGESGTGKELIARAIHDSSPRAEGPFVAVNCGAVPRELMESELFGYAEGAFTGARRRGYSGKIVQADGGTLFLDEIGEIPHAMQVALLRVLQERKVTPIGSAEEISVNVRVIAATHRNLRQLVKEGAFREDLYYRLHVLPITVPPLRERKEDIPSLIRHYCSQNGFALELPADVMEVLLAYDWPGNIRELFNVLERMRVSPREEWKRFLLEAVQPECSLGLPPQSAAPSPSPRPLTYREQLERNAIVRALEKSNGSASVAAEMLGIPRSTFYRKLKKYQL</sequence>
<dbReference type="CDD" id="cd00009">
    <property type="entry name" value="AAA"/>
    <property type="match status" value="1"/>
</dbReference>
<evidence type="ECO:0000259" key="6">
    <source>
        <dbReference type="PROSITE" id="PS50045"/>
    </source>
</evidence>
<dbReference type="InterPro" id="IPR029016">
    <property type="entry name" value="GAF-like_dom_sf"/>
</dbReference>
<dbReference type="SUPFAM" id="SSF46689">
    <property type="entry name" value="Homeodomain-like"/>
    <property type="match status" value="1"/>
</dbReference>
<gene>
    <name evidence="7" type="ORF">BSPP4475_03170</name>
</gene>
<dbReference type="Gene3D" id="1.10.8.60">
    <property type="match status" value="1"/>
</dbReference>
<name>A0AA48M4V0_9BACL</name>
<evidence type="ECO:0000313" key="8">
    <source>
        <dbReference type="Proteomes" id="UP001189619"/>
    </source>
</evidence>
<accession>A0AA48M4V0</accession>
<feature type="domain" description="Sigma-54 factor interaction" evidence="6">
    <location>
        <begin position="336"/>
        <end position="561"/>
    </location>
</feature>
<dbReference type="InterPro" id="IPR025944">
    <property type="entry name" value="Sigma_54_int_dom_CS"/>
</dbReference>
<keyword evidence="2" id="KW-0067">ATP-binding</keyword>
<proteinExistence type="predicted"/>
<keyword evidence="3" id="KW-0805">Transcription regulation</keyword>
<dbReference type="InterPro" id="IPR009057">
    <property type="entry name" value="Homeodomain-like_sf"/>
</dbReference>
<organism evidence="7 8">
    <name type="scientific">Brevibacillus aydinogluensis</name>
    <dbReference type="NCBI Taxonomy" id="927786"/>
    <lineage>
        <taxon>Bacteria</taxon>
        <taxon>Bacillati</taxon>
        <taxon>Bacillota</taxon>
        <taxon>Bacilli</taxon>
        <taxon>Bacillales</taxon>
        <taxon>Paenibacillaceae</taxon>
        <taxon>Brevibacillus</taxon>
    </lineage>
</organism>
<dbReference type="SUPFAM" id="SSF55781">
    <property type="entry name" value="GAF domain-like"/>
    <property type="match status" value="1"/>
</dbReference>
<dbReference type="PROSITE" id="PS00676">
    <property type="entry name" value="SIGMA54_INTERACT_2"/>
    <property type="match status" value="1"/>
</dbReference>
<evidence type="ECO:0000256" key="5">
    <source>
        <dbReference type="ARBA" id="ARBA00023163"/>
    </source>
</evidence>
<dbReference type="Pfam" id="PF02954">
    <property type="entry name" value="HTH_8"/>
    <property type="match status" value="1"/>
</dbReference>
<dbReference type="AlphaFoldDB" id="A0AA48M4V0"/>
<dbReference type="PROSITE" id="PS00688">
    <property type="entry name" value="SIGMA54_INTERACT_3"/>
    <property type="match status" value="1"/>
</dbReference>
<dbReference type="EMBL" id="OY569118">
    <property type="protein sequence ID" value="CAJ1001321.1"/>
    <property type="molecule type" value="Genomic_DNA"/>
</dbReference>
<keyword evidence="4" id="KW-0238">DNA-binding</keyword>
<dbReference type="PROSITE" id="PS00675">
    <property type="entry name" value="SIGMA54_INTERACT_1"/>
    <property type="match status" value="1"/>
</dbReference>
<reference evidence="7" key="1">
    <citation type="submission" date="2023-07" db="EMBL/GenBank/DDBJ databases">
        <authorList>
            <person name="Ivanov I."/>
            <person name="Teneva D."/>
            <person name="Stoikov I."/>
        </authorList>
    </citation>
    <scope>NUCLEOTIDE SEQUENCE</scope>
    <source>
        <strain evidence="7">4475</strain>
    </source>
</reference>
<dbReference type="PRINTS" id="PR01590">
    <property type="entry name" value="HTHFIS"/>
</dbReference>